<dbReference type="AlphaFoldDB" id="A0A8J6YST2"/>
<keyword evidence="2" id="KW-1185">Reference proteome</keyword>
<sequence length="173" mass="18693">MFLELIATVFAGIGAAGLVMALNWTTGRRLPRWLMPVGAGAAMIAMTLWSEYNWYDRTVAGLPEGIEVAEVSEARQIYRPWTYALPYVDRFLAVDVGGMQSNPARPGEHIANIYLMGRWQPVKSFPVAVDCGGLRRAALMDEARFGEDGAVEGAAWTQVSAGDPVLSAACAQG</sequence>
<dbReference type="EMBL" id="JACVXA010000005">
    <property type="protein sequence ID" value="MBE3637127.1"/>
    <property type="molecule type" value="Genomic_DNA"/>
</dbReference>
<reference evidence="1" key="1">
    <citation type="submission" date="2020-09" db="EMBL/GenBank/DDBJ databases">
        <title>A novel bacterium of genus Mangrovicoccus, isolated from South China Sea.</title>
        <authorList>
            <person name="Huang H."/>
            <person name="Mo K."/>
            <person name="Hu Y."/>
        </authorList>
    </citation>
    <scope>NUCLEOTIDE SEQUENCE</scope>
    <source>
        <strain evidence="1">HB182678</strain>
    </source>
</reference>
<evidence type="ECO:0000313" key="2">
    <source>
        <dbReference type="Proteomes" id="UP000609121"/>
    </source>
</evidence>
<protein>
    <submittedName>
        <fullName evidence="1">Uncharacterized protein</fullName>
    </submittedName>
</protein>
<organism evidence="1 2">
    <name type="scientific">Mangrovicoccus algicola</name>
    <dbReference type="NCBI Taxonomy" id="2771008"/>
    <lineage>
        <taxon>Bacteria</taxon>
        <taxon>Pseudomonadati</taxon>
        <taxon>Pseudomonadota</taxon>
        <taxon>Alphaproteobacteria</taxon>
        <taxon>Rhodobacterales</taxon>
        <taxon>Paracoccaceae</taxon>
        <taxon>Mangrovicoccus</taxon>
    </lineage>
</organism>
<name>A0A8J6YST2_9RHOB</name>
<accession>A0A8J6YST2</accession>
<gene>
    <name evidence="1" type="ORF">ICN82_02760</name>
</gene>
<comment type="caution">
    <text evidence="1">The sequence shown here is derived from an EMBL/GenBank/DDBJ whole genome shotgun (WGS) entry which is preliminary data.</text>
</comment>
<dbReference type="RefSeq" id="WP_193179329.1">
    <property type="nucleotide sequence ID" value="NZ_JACVXA010000005.1"/>
</dbReference>
<dbReference type="Proteomes" id="UP000609121">
    <property type="component" value="Unassembled WGS sequence"/>
</dbReference>
<evidence type="ECO:0000313" key="1">
    <source>
        <dbReference type="EMBL" id="MBE3637127.1"/>
    </source>
</evidence>
<proteinExistence type="predicted"/>